<organism evidence="1 2">
    <name type="scientific">Roseivirga seohaensis subsp. aquiponti</name>
    <dbReference type="NCBI Taxonomy" id="1566026"/>
    <lineage>
        <taxon>Bacteria</taxon>
        <taxon>Pseudomonadati</taxon>
        <taxon>Bacteroidota</taxon>
        <taxon>Cytophagia</taxon>
        <taxon>Cytophagales</taxon>
        <taxon>Roseivirgaceae</taxon>
        <taxon>Roseivirga</taxon>
    </lineage>
</organism>
<dbReference type="EMBL" id="JSVA01000013">
    <property type="protein sequence ID" value="KOF02387.1"/>
    <property type="molecule type" value="Genomic_DNA"/>
</dbReference>
<name>A0A0L8AJH0_9BACT</name>
<protein>
    <recommendedName>
        <fullName evidence="3">DUF4221 domain-containing protein</fullName>
    </recommendedName>
</protein>
<dbReference type="InterPro" id="IPR025316">
    <property type="entry name" value="DUF4221"/>
</dbReference>
<accession>A0A0L8AJH0</accession>
<evidence type="ECO:0000313" key="2">
    <source>
        <dbReference type="Proteomes" id="UP000036908"/>
    </source>
</evidence>
<comment type="caution">
    <text evidence="1">The sequence shown here is derived from an EMBL/GenBank/DDBJ whole genome shotgun (WGS) entry which is preliminary data.</text>
</comment>
<dbReference type="Proteomes" id="UP000036908">
    <property type="component" value="Unassembled WGS sequence"/>
</dbReference>
<reference evidence="2" key="1">
    <citation type="submission" date="2014-11" db="EMBL/GenBank/DDBJ databases">
        <title>Genome sequencing of Roseivirga sp. D-25.</title>
        <authorList>
            <person name="Selvaratnam C."/>
            <person name="Thevarajoo S."/>
            <person name="Goh K.M."/>
            <person name="Eee R."/>
            <person name="Chan K.-G."/>
            <person name="Chong C.S."/>
        </authorList>
    </citation>
    <scope>NUCLEOTIDE SEQUENCE [LARGE SCALE GENOMIC DNA]</scope>
    <source>
        <strain evidence="2">D-25</strain>
    </source>
</reference>
<dbReference type="AlphaFoldDB" id="A0A0L8AJH0"/>
<dbReference type="Pfam" id="PF13970">
    <property type="entry name" value="DUF4221"/>
    <property type="match status" value="1"/>
</dbReference>
<sequence length="384" mass="44322">MRGSLVILIVFTQLLLFNDGMAQRKELRLSLDNVTTTPGLASEGVYKYHDNELFYLNSITREIKVFDYKVGETLRSIPLRKEGPNAIGPEPYTFHLISKDSILIYSNFFNYQISLINGEGKVLNKYGTAVKDNSGNGIEMTNGLLTGGPSSMVVQNKKIYALKMLLMNQPLLDYSPLVEIDLKSKEVKAFSEPKQYSPEIYDRILKIIQLMEGDIVYNDKEGLLVLSYPLDHSIYVSNNGFNSMQKIYAKTKYFDEFKLMNRLSKDLDPNQATEQGLNVLRLSGQYLELHYDPYRSLYYRVARLPYDERVYKEYKSGVRSKLPPRLHSVMVLDKEFNMLSEKTYMVKDYMFRSGMFVGPEGLWVLKPLGDNEDEMVFELLDLDY</sequence>
<dbReference type="OrthoDB" id="982523at2"/>
<dbReference type="RefSeq" id="WP_053224034.1">
    <property type="nucleotide sequence ID" value="NZ_JSVA01000013.1"/>
</dbReference>
<evidence type="ECO:0008006" key="3">
    <source>
        <dbReference type="Google" id="ProtNLM"/>
    </source>
</evidence>
<keyword evidence="2" id="KW-1185">Reference proteome</keyword>
<dbReference type="PATRIC" id="fig|1566026.4.peg.751"/>
<evidence type="ECO:0000313" key="1">
    <source>
        <dbReference type="EMBL" id="KOF02387.1"/>
    </source>
</evidence>
<gene>
    <name evidence="1" type="ORF">OB69_12290</name>
</gene>
<proteinExistence type="predicted"/>